<dbReference type="AlphaFoldDB" id="X1HHC0"/>
<name>X1HHC0_9ZZZZ</name>
<reference evidence="1" key="1">
    <citation type="journal article" date="2014" name="Front. Microbiol.">
        <title>High frequency of phylogenetically diverse reductive dehalogenase-homologous genes in deep subseafloor sedimentary metagenomes.</title>
        <authorList>
            <person name="Kawai M."/>
            <person name="Futagami T."/>
            <person name="Toyoda A."/>
            <person name="Takaki Y."/>
            <person name="Nishi S."/>
            <person name="Hori S."/>
            <person name="Arai W."/>
            <person name="Tsubouchi T."/>
            <person name="Morono Y."/>
            <person name="Uchiyama I."/>
            <person name="Ito T."/>
            <person name="Fujiyama A."/>
            <person name="Inagaki F."/>
            <person name="Takami H."/>
        </authorList>
    </citation>
    <scope>NUCLEOTIDE SEQUENCE</scope>
    <source>
        <strain evidence="1">Expedition CK06-06</strain>
    </source>
</reference>
<evidence type="ECO:0000313" key="1">
    <source>
        <dbReference type="EMBL" id="GAH69546.1"/>
    </source>
</evidence>
<comment type="caution">
    <text evidence="1">The sequence shown here is derived from an EMBL/GenBank/DDBJ whole genome shotgun (WGS) entry which is preliminary data.</text>
</comment>
<accession>X1HHC0</accession>
<organism evidence="1">
    <name type="scientific">marine sediment metagenome</name>
    <dbReference type="NCBI Taxonomy" id="412755"/>
    <lineage>
        <taxon>unclassified sequences</taxon>
        <taxon>metagenomes</taxon>
        <taxon>ecological metagenomes</taxon>
    </lineage>
</organism>
<sequence>MGEEEEEEADTGVGLMSIKVGLESTKVVLTDIGKKWFTDAYPQGIIYEYDEDGTFRLDAMMVVDRQAIAQIICPLGIPYRIPANIDGQTTFKMVES</sequence>
<dbReference type="EMBL" id="BARU01025703">
    <property type="protein sequence ID" value="GAH69546.1"/>
    <property type="molecule type" value="Genomic_DNA"/>
</dbReference>
<proteinExistence type="predicted"/>
<gene>
    <name evidence="1" type="ORF">S03H2_41384</name>
</gene>
<protein>
    <submittedName>
        <fullName evidence="1">Uncharacterized protein</fullName>
    </submittedName>
</protein>